<feature type="region of interest" description="Disordered" evidence="1">
    <location>
        <begin position="436"/>
        <end position="457"/>
    </location>
</feature>
<dbReference type="Gene3D" id="3.40.50.300">
    <property type="entry name" value="P-loop containing nucleotide triphosphate hydrolases"/>
    <property type="match status" value="3"/>
</dbReference>
<accession>A0A3B0ZTZ0</accession>
<feature type="non-terminal residue" evidence="4">
    <location>
        <position position="1674"/>
    </location>
</feature>
<dbReference type="PANTHER" id="PTHR10887:SF495">
    <property type="entry name" value="HELICASE SENATAXIN ISOFORM X1-RELATED"/>
    <property type="match status" value="1"/>
</dbReference>
<dbReference type="InterPro" id="IPR045055">
    <property type="entry name" value="DNA2/NAM7-like"/>
</dbReference>
<feature type="domain" description="DNA2/NAM7 helicase-like C-terminal" evidence="3">
    <location>
        <begin position="1402"/>
        <end position="1591"/>
    </location>
</feature>
<gene>
    <name evidence="4" type="ORF">MNBD_GAMMA20-641</name>
</gene>
<organism evidence="4">
    <name type="scientific">hydrothermal vent metagenome</name>
    <dbReference type="NCBI Taxonomy" id="652676"/>
    <lineage>
        <taxon>unclassified sequences</taxon>
        <taxon>metagenomes</taxon>
        <taxon>ecological metagenomes</taxon>
    </lineage>
</organism>
<dbReference type="SUPFAM" id="SSF52540">
    <property type="entry name" value="P-loop containing nucleoside triphosphate hydrolases"/>
    <property type="match status" value="1"/>
</dbReference>
<proteinExistence type="predicted"/>
<evidence type="ECO:0008006" key="5">
    <source>
        <dbReference type="Google" id="ProtNLM"/>
    </source>
</evidence>
<feature type="domain" description="DNA2/NAM7 helicase helicase" evidence="2">
    <location>
        <begin position="680"/>
        <end position="743"/>
    </location>
</feature>
<dbReference type="InterPro" id="IPR041679">
    <property type="entry name" value="DNA2/NAM7-like_C"/>
</dbReference>
<dbReference type="InterPro" id="IPR027417">
    <property type="entry name" value="P-loop_NTPase"/>
</dbReference>
<dbReference type="FunFam" id="3.40.50.300:FF:002475">
    <property type="entry name" value="DNA helicase related protein"/>
    <property type="match status" value="1"/>
</dbReference>
<dbReference type="FunFam" id="3.40.50.300:FF:002063">
    <property type="entry name" value="DNA helicase related protein"/>
    <property type="match status" value="1"/>
</dbReference>
<evidence type="ECO:0000259" key="2">
    <source>
        <dbReference type="Pfam" id="PF13086"/>
    </source>
</evidence>
<dbReference type="InterPro" id="IPR047187">
    <property type="entry name" value="SF1_C_Upf1"/>
</dbReference>
<dbReference type="Pfam" id="PF13195">
    <property type="entry name" value="DUF4011"/>
    <property type="match status" value="1"/>
</dbReference>
<sequence length="1674" mass="187292">MMGLKSSEELEVVDQSIRIQAVFSPKFNLAFLQNSVPVLLELALVNGSDQDLSDLILTLSSTPSFLKTKIWHIDAVSSGQKFHISDRDVQLDSGMLGRLNESETIQVLVTLTSKDEPIADCEQIIELLPRTQWNGIGHMPEMITAYVQPNDAQVERLLKKSAAILRHYKKDATLDGYAGGPKRAWELASAIWAAIGSMGLDYALPPASFERTGQKVRNPGQIADAGLATCLDSTLLICAALEQCGLNPLIVFTQGHSFAGVWLKNEEFSTVVVDDITALRKRVKLKELVVFETTLLTKRPCPALKRAIEQGENQITEEEESKFEMVVDIHRARLQRIKPLASDEVSSTPSEEQQHEDQEAVFDEAPDLPDDEIRRTEEISGKPLDRLDLWQRKLLDLSLRNNLLNFRTSKRAITLDAPEPGKLEDRIADGNTLKLRPRPELMKGSDMRDRSIHESRTQEDLYREHALDALRRNEVHVPIDADELDGRLTNLYRTARATLSEGGANTLYLAVGFLSWTRDVKDDKRYRAPLILIPMVLKRKSMREGFSLTMHDDEARFNPTLVQMLRQDFELELPVAQGELPKDEHGLDIQGIWRQVSQAIVDIKGWEVSEDVVLSTFSFAKYLMWKDLVDRTDQLKQNPVVRHLIETPRDPYLSTISFPDPKQLDQLHGPEETFCPLPADSSQLSAVMAAAKGKDFVLIGPPGTGKSQTIANMIAQCLAEKKTVLFVSEKIAALDVVYRRLRDVGLGDFCLELHSSKARKLDVLQQLGRAWDSKGGIDANEWRREADKLKALREQLNVFVRQLHCKRHNGLTAFRAIGQTLAGQEIAKLGLQWPSVDAHDVDALDRLRALADRLDVNAREVGKIADSPLAQISHDDWSPHWQQEIIQTARQLVPKSGQLETSAASFSKALGLSVSNLEERSRHGLSLLANTLPKAAGYDWRFVLRPDIRRLMDDLEKGTQYIKQHQQTFQQLSAPYREEVIQIDVDGLNEQWQKAEKAFWPMSWLGKRSVQKVLAGFIQGKHQIDVAEDLEKIKQLKELESNISELDDLGAKTAGLWNGLKTRLNEAEQAQQFHQVLSESIAALATDADTLTTLKSAIEKLLGDGNALLDTAGPVTGAGKHYLNALAAFNTALDEFASKSGVTVAEMMANTGDSPAGIAELCTAIPPMEPKLHAWCAWRKVRNEAVSLGLEPLVVGIEQGLVELGKVQEAFETDYCRWWLNSMVDGDEVLRGFVSAEHEKRIANFNELDDRFTQLTQSYIQAGLCADLPEQDSVTKSSEWGILRREMQKKRAHKPLRELIGLMPGTITKLTPCLLMSPLSIAQYLSAETALFDLVVFDEASQIPVWDAIGAIARGKQVVMVGDPKQLPPTSFFNRAESGADDDDDSDIETDLESILDECIGANLPTLNINWHYRSRHESLIAFSNHRYYGGGLVTFPSPITDDRAVSFRWIEKGVYEKGGARINKPEAKALVEEVVAKLRDKHFQASKHTIGIVTFNSEQQRLIEDLLDEARRLHPDIEPYFSEDALEPVFVKNLESVQGDERDLMYFSIGYGPDLTGKVSMNFGPMNKNGGERRLNVAITRARHALRVFSSLRPEQIDLSRTQSMGVRDLKHFLEFAERGARALAEAVTGPIGDYDSPFEEAVAEALRRKGWQVHSQVGVSSFRIDLGVVDPD</sequence>
<dbReference type="InterPro" id="IPR025103">
    <property type="entry name" value="DUF4011"/>
</dbReference>
<evidence type="ECO:0000259" key="3">
    <source>
        <dbReference type="Pfam" id="PF13087"/>
    </source>
</evidence>
<name>A0A3B0ZTZ0_9ZZZZ</name>
<dbReference type="GO" id="GO:0004386">
    <property type="term" value="F:helicase activity"/>
    <property type="evidence" value="ECO:0007669"/>
    <property type="project" value="InterPro"/>
</dbReference>
<dbReference type="CDD" id="cd18808">
    <property type="entry name" value="SF1_C_Upf1"/>
    <property type="match status" value="1"/>
</dbReference>
<evidence type="ECO:0000256" key="1">
    <source>
        <dbReference type="SAM" id="MobiDB-lite"/>
    </source>
</evidence>
<dbReference type="InterPro" id="IPR041677">
    <property type="entry name" value="DNA2/NAM7_AAA_11"/>
</dbReference>
<feature type="region of interest" description="Disordered" evidence="1">
    <location>
        <begin position="340"/>
        <end position="361"/>
    </location>
</feature>
<evidence type="ECO:0000313" key="4">
    <source>
        <dbReference type="EMBL" id="VAW97025.1"/>
    </source>
</evidence>
<dbReference type="Pfam" id="PF13087">
    <property type="entry name" value="AAA_12"/>
    <property type="match status" value="1"/>
</dbReference>
<dbReference type="Pfam" id="PF13086">
    <property type="entry name" value="AAA_11"/>
    <property type="match status" value="2"/>
</dbReference>
<reference evidence="4" key="1">
    <citation type="submission" date="2018-06" db="EMBL/GenBank/DDBJ databases">
        <authorList>
            <person name="Zhirakovskaya E."/>
        </authorList>
    </citation>
    <scope>NUCLEOTIDE SEQUENCE</scope>
</reference>
<feature type="compositionally biased region" description="Basic and acidic residues" evidence="1">
    <location>
        <begin position="437"/>
        <end position="457"/>
    </location>
</feature>
<protein>
    <recommendedName>
        <fullName evidence="5">DNA helicase related protein</fullName>
    </recommendedName>
</protein>
<feature type="domain" description="DNA2/NAM7 helicase helicase" evidence="2">
    <location>
        <begin position="1321"/>
        <end position="1371"/>
    </location>
</feature>
<dbReference type="PANTHER" id="PTHR10887">
    <property type="entry name" value="DNA2/NAM7 HELICASE FAMILY"/>
    <property type="match status" value="1"/>
</dbReference>
<dbReference type="EMBL" id="UOFU01000109">
    <property type="protein sequence ID" value="VAW97025.1"/>
    <property type="molecule type" value="Genomic_DNA"/>
</dbReference>